<gene>
    <name evidence="1" type="ORF">IHE45_01G063000</name>
</gene>
<accession>A0ACB7WUT9</accession>
<keyword evidence="2" id="KW-1185">Reference proteome</keyword>
<organism evidence="1 2">
    <name type="scientific">Dioscorea alata</name>
    <name type="common">Purple yam</name>
    <dbReference type="NCBI Taxonomy" id="55571"/>
    <lineage>
        <taxon>Eukaryota</taxon>
        <taxon>Viridiplantae</taxon>
        <taxon>Streptophyta</taxon>
        <taxon>Embryophyta</taxon>
        <taxon>Tracheophyta</taxon>
        <taxon>Spermatophyta</taxon>
        <taxon>Magnoliopsida</taxon>
        <taxon>Liliopsida</taxon>
        <taxon>Dioscoreales</taxon>
        <taxon>Dioscoreaceae</taxon>
        <taxon>Dioscorea</taxon>
    </lineage>
</organism>
<proteinExistence type="predicted"/>
<evidence type="ECO:0000313" key="2">
    <source>
        <dbReference type="Proteomes" id="UP000827976"/>
    </source>
</evidence>
<protein>
    <submittedName>
        <fullName evidence="1">P-type ATPase protein</fullName>
    </submittedName>
</protein>
<evidence type="ECO:0000313" key="1">
    <source>
        <dbReference type="EMBL" id="KAH7692372.1"/>
    </source>
</evidence>
<sequence>MAGMLDFVLPGRSSESIGVMEEKQFPAWSSSVEQCLKEFNVKLEKGLNSYDVDKRRKQYGWNELRKEKGKALWWLVLEQFDDVLVKILLGAAIISFALAYLHGRESGMTGFEVYVEPIVIILILMLNAFVGVWQESNAEKALEALKSMQCEHAKVLREGYYVPNLPARELVPGDVVELGVGDKVPADMRVVSLRTSTLRIEQSSLTGESMPVIKGTNPVSIDDCELQGKECMLFSGTTVVNGGCVGIVTSTGMNTEIGKIQTQIHEASLVENDTPLKKKLDEFGSKLSTAIGLVCLVVWAINYKNFITWDYVGFFPSNFRFSFEKCTYYFKIAVALAVAAVPEGLPAVITTCLALGTRKMVQNNAIVRKLPSVETLGCTTVICSDKTGTLTTNQMSVSEFFTLGGKTAIHRVFHVEGTTYNPRDGSIADWNYYNMDANLYILAQICALCNDAGIFCNGHLFRSSGLPTEAALKVLVEKMGVPDTKARSRIRAAQLAFEHSIDHSTAKLGCCEWWKKRSRRVATLEFDRVRKSMSVIVRELTGNNRLLVKGAVESVVERSSFVQLADGSVAEMDMSCRQLILTKLHEMSSKGLRCLGFAYKDDLGEFSDYYADTHPAHKKLLDPSNYSEIENNMVFIGVIGLRDPPREEVPKAILDCRGAGIKVIVITGDNKSTAEAICSEIGLFSDSTSLKGRSFTCKEFSSLPFGKQVEILSKPGGLVFSRAEPKHKQDIVRLLKESGEIVAMTGDGVNDAPALKLADIGISMGITGTEVAKQASDMVLADDNFSTIVAAVAEGRSIYNNMKSFIRYMISSNMGEVISIFLTAALGIPECLIPVQLLWVNLVTDGPPATALGFNPPDLDIMQRSPRNSDDSLINSWVLFRYMVIGSYVGLATVGIFILWYTQPSILGIDFASDGHTMVSFAELQSWRECPTWEDFFPSPFLAGNNVVFFSDPCDYFTVGKVKAMTLSLSVLVSIEMFNSLNALSEENSLLQMPPWTNPWLLVAMAISFGLHLVILYVPFLASVFGVVPLNFSEWFLVILVSAPVVVIDEVLKYIGKKQRWRTDKSKTS</sequence>
<reference evidence="2" key="1">
    <citation type="journal article" date="2022" name="Nat. Commun.">
        <title>Chromosome evolution and the genetic basis of agronomically important traits in greater yam.</title>
        <authorList>
            <person name="Bredeson J.V."/>
            <person name="Lyons J.B."/>
            <person name="Oniyinde I.O."/>
            <person name="Okereke N.R."/>
            <person name="Kolade O."/>
            <person name="Nnabue I."/>
            <person name="Nwadili C.O."/>
            <person name="Hribova E."/>
            <person name="Parker M."/>
            <person name="Nwogha J."/>
            <person name="Shu S."/>
            <person name="Carlson J."/>
            <person name="Kariba R."/>
            <person name="Muthemba S."/>
            <person name="Knop K."/>
            <person name="Barton G.J."/>
            <person name="Sherwood A.V."/>
            <person name="Lopez-Montes A."/>
            <person name="Asiedu R."/>
            <person name="Jamnadass R."/>
            <person name="Muchugi A."/>
            <person name="Goodstein D."/>
            <person name="Egesi C.N."/>
            <person name="Featherston J."/>
            <person name="Asfaw A."/>
            <person name="Simpson G.G."/>
            <person name="Dolezel J."/>
            <person name="Hendre P.S."/>
            <person name="Van Deynze A."/>
            <person name="Kumar P.L."/>
            <person name="Obidiegwu J.E."/>
            <person name="Bhattacharjee R."/>
            <person name="Rokhsar D.S."/>
        </authorList>
    </citation>
    <scope>NUCLEOTIDE SEQUENCE [LARGE SCALE GENOMIC DNA]</scope>
    <source>
        <strain evidence="2">cv. TDa95/00328</strain>
    </source>
</reference>
<dbReference type="EMBL" id="CM037011">
    <property type="protein sequence ID" value="KAH7692372.1"/>
    <property type="molecule type" value="Genomic_DNA"/>
</dbReference>
<comment type="caution">
    <text evidence="1">The sequence shown here is derived from an EMBL/GenBank/DDBJ whole genome shotgun (WGS) entry which is preliminary data.</text>
</comment>
<dbReference type="Proteomes" id="UP000827976">
    <property type="component" value="Chromosome 1"/>
</dbReference>
<name>A0ACB7WUT9_DIOAL</name>